<feature type="transmembrane region" description="Helical" evidence="14">
    <location>
        <begin position="78"/>
        <end position="99"/>
    </location>
</feature>
<evidence type="ECO:0000256" key="12">
    <source>
        <dbReference type="ARBA" id="ARBA00031030"/>
    </source>
</evidence>
<feature type="transmembrane region" description="Helical" evidence="14">
    <location>
        <begin position="394"/>
        <end position="414"/>
    </location>
</feature>
<evidence type="ECO:0000313" key="15">
    <source>
        <dbReference type="EMBL" id="MFG6429077.1"/>
    </source>
</evidence>
<dbReference type="RefSeq" id="WP_394476248.1">
    <property type="nucleotide sequence ID" value="NZ_JBIGHV010000002.1"/>
</dbReference>
<evidence type="ECO:0000256" key="5">
    <source>
        <dbReference type="ARBA" id="ARBA00022475"/>
    </source>
</evidence>
<dbReference type="PANTHER" id="PTHR13285:SF23">
    <property type="entry name" value="TEICHOIC ACID D-ALANYLTRANSFERASE"/>
    <property type="match status" value="1"/>
</dbReference>
<keyword evidence="10 13" id="KW-0472">Membrane</keyword>
<evidence type="ECO:0000256" key="1">
    <source>
        <dbReference type="ARBA" id="ARBA00004651"/>
    </source>
</evidence>
<feature type="transmembrane region" description="Helical" evidence="14">
    <location>
        <begin position="52"/>
        <end position="71"/>
    </location>
</feature>
<comment type="pathway">
    <text evidence="2">Glycan biosynthesis; alginate biosynthesis.</text>
</comment>
<keyword evidence="16" id="KW-1185">Reference proteome</keyword>
<dbReference type="PIRSF" id="PIRSF016636">
    <property type="entry name" value="AlgI_DltB"/>
    <property type="match status" value="1"/>
</dbReference>
<keyword evidence="11 13" id="KW-0012">Acyltransferase</keyword>
<evidence type="ECO:0000256" key="13">
    <source>
        <dbReference type="PIRNR" id="PIRNR016636"/>
    </source>
</evidence>
<feature type="transmembrane region" description="Helical" evidence="14">
    <location>
        <begin position="478"/>
        <end position="497"/>
    </location>
</feature>
<evidence type="ECO:0000256" key="11">
    <source>
        <dbReference type="ARBA" id="ARBA00023315"/>
    </source>
</evidence>
<reference evidence="15 16" key="1">
    <citation type="submission" date="2024-08" db="EMBL/GenBank/DDBJ databases">
        <authorList>
            <person name="Lu H."/>
        </authorList>
    </citation>
    <scope>NUCLEOTIDE SEQUENCE [LARGE SCALE GENOMIC DNA]</scope>
    <source>
        <strain evidence="15 16">LYH14W</strain>
    </source>
</reference>
<dbReference type="InterPro" id="IPR028362">
    <property type="entry name" value="AlgI"/>
</dbReference>
<keyword evidence="9 14" id="KW-1133">Transmembrane helix</keyword>
<keyword evidence="5 13" id="KW-1003">Cell membrane</keyword>
<evidence type="ECO:0000256" key="9">
    <source>
        <dbReference type="ARBA" id="ARBA00022989"/>
    </source>
</evidence>
<keyword evidence="7 14" id="KW-0812">Transmembrane</keyword>
<comment type="caution">
    <text evidence="15">The sequence shown here is derived from an EMBL/GenBank/DDBJ whole genome shotgun (WGS) entry which is preliminary data.</text>
</comment>
<dbReference type="Pfam" id="PF03062">
    <property type="entry name" value="MBOAT"/>
    <property type="match status" value="1"/>
</dbReference>
<evidence type="ECO:0000256" key="4">
    <source>
        <dbReference type="ARBA" id="ARBA00016084"/>
    </source>
</evidence>
<dbReference type="PANTHER" id="PTHR13285">
    <property type="entry name" value="ACYLTRANSFERASE"/>
    <property type="match status" value="1"/>
</dbReference>
<evidence type="ECO:0000256" key="6">
    <source>
        <dbReference type="ARBA" id="ARBA00022679"/>
    </source>
</evidence>
<comment type="subcellular location">
    <subcellularLocation>
        <location evidence="1">Cell membrane</location>
        <topology evidence="1">Multi-pass membrane protein</topology>
    </subcellularLocation>
</comment>
<evidence type="ECO:0000256" key="10">
    <source>
        <dbReference type="ARBA" id="ARBA00023136"/>
    </source>
</evidence>
<dbReference type="InterPro" id="IPR051085">
    <property type="entry name" value="MB_O-acyltransferase"/>
</dbReference>
<dbReference type="EMBL" id="JBIGHV010000002">
    <property type="protein sequence ID" value="MFG6429077.1"/>
    <property type="molecule type" value="Genomic_DNA"/>
</dbReference>
<evidence type="ECO:0000256" key="2">
    <source>
        <dbReference type="ARBA" id="ARBA00005182"/>
    </source>
</evidence>
<comment type="similarity">
    <text evidence="3 13">Belongs to the membrane-bound acyltransferase family.</text>
</comment>
<sequence>MLFNSFDFLFVFLPIALICHYGVGRHSKSWAAALLALCSFAFYALSDAKSLPLLVASIISNFALGHWIAAASGSMRRFALVVAIIGNLLLLGWFKYVAFAASALASVGLFSGIPPAPELPVGISFFTFTQIAFLVDTYQGKVKHSNPIHYALFVTYFPHLVAGPILHHAQMIPQFESDDTYRVDWRRIDLGVTLFVIGMAKKLLLADELSVFVGPVFDVPVAPNLIDAWAAALAYTFQLYFDFSGYSDMAVGLGLIFGVRLPFNFDSPYQSVSIIDFWRRWHITLSTFLRDYLYVPLGGNKKGALTRYRNLMITMVLGGLWHGAGWTFLVWGCLHGSYLLVNHAWRAVQSRWWPAQAGDGPLARWVFWALTFLAVVVGWVFFRADSIDRAWMVLGGMAGLHGVVLPIGLLSALPVDLAQRYGGTLALSWPAQPVLVAVAAWVALFLPNAQALAGLVADRADGAGGRVRRAALAAFQHDTWRLVIVVGLALPCCLLINRVREFLYFQF</sequence>
<feature type="transmembrane region" description="Helical" evidence="14">
    <location>
        <begin position="30"/>
        <end position="46"/>
    </location>
</feature>
<feature type="transmembrane region" description="Helical" evidence="14">
    <location>
        <begin position="362"/>
        <end position="382"/>
    </location>
</feature>
<organism evidence="15 16">
    <name type="scientific">Pelomonas parva</name>
    <dbReference type="NCBI Taxonomy" id="3299032"/>
    <lineage>
        <taxon>Bacteria</taxon>
        <taxon>Pseudomonadati</taxon>
        <taxon>Pseudomonadota</taxon>
        <taxon>Betaproteobacteria</taxon>
        <taxon>Burkholderiales</taxon>
        <taxon>Sphaerotilaceae</taxon>
        <taxon>Roseateles</taxon>
    </lineage>
</organism>
<protein>
    <recommendedName>
        <fullName evidence="4">Probable alginate O-acetylase AlgI</fullName>
    </recommendedName>
    <alternativeName>
        <fullName evidence="12">Alginate biosynthesis protein AlgI</fullName>
    </alternativeName>
</protein>
<evidence type="ECO:0000256" key="8">
    <source>
        <dbReference type="ARBA" id="ARBA00022841"/>
    </source>
</evidence>
<dbReference type="PIRSF" id="PIRSF500217">
    <property type="entry name" value="AlgI"/>
    <property type="match status" value="1"/>
</dbReference>
<evidence type="ECO:0000256" key="14">
    <source>
        <dbReference type="SAM" id="Phobius"/>
    </source>
</evidence>
<feature type="transmembrane region" description="Helical" evidence="14">
    <location>
        <begin position="434"/>
        <end position="457"/>
    </location>
</feature>
<keyword evidence="8" id="KW-0016">Alginate biosynthesis</keyword>
<evidence type="ECO:0000256" key="3">
    <source>
        <dbReference type="ARBA" id="ARBA00010323"/>
    </source>
</evidence>
<keyword evidence="6 13" id="KW-0808">Transferase</keyword>
<accession>A0ABW7EXK1</accession>
<evidence type="ECO:0000256" key="7">
    <source>
        <dbReference type="ARBA" id="ARBA00022692"/>
    </source>
</evidence>
<dbReference type="Proteomes" id="UP001606210">
    <property type="component" value="Unassembled WGS sequence"/>
</dbReference>
<name>A0ABW7EXK1_9BURK</name>
<feature type="transmembrane region" description="Helical" evidence="14">
    <location>
        <begin position="311"/>
        <end position="331"/>
    </location>
</feature>
<gene>
    <name evidence="15" type="ORF">ACG00Y_04100</name>
</gene>
<feature type="transmembrane region" description="Helical" evidence="14">
    <location>
        <begin position="6"/>
        <end position="23"/>
    </location>
</feature>
<proteinExistence type="inferred from homology"/>
<dbReference type="InterPro" id="IPR004299">
    <property type="entry name" value="MBOAT_fam"/>
</dbReference>
<dbReference type="InterPro" id="IPR024194">
    <property type="entry name" value="Ac/AlaTfrase_AlgI/DltB"/>
</dbReference>
<feature type="transmembrane region" description="Helical" evidence="14">
    <location>
        <begin position="119"/>
        <end position="138"/>
    </location>
</feature>
<evidence type="ECO:0000313" key="16">
    <source>
        <dbReference type="Proteomes" id="UP001606210"/>
    </source>
</evidence>